<feature type="domain" description="AAA-ATPase-like" evidence="2">
    <location>
        <begin position="447"/>
        <end position="538"/>
    </location>
</feature>
<organism evidence="3 4">
    <name type="scientific">Blepharisma stoltei</name>
    <dbReference type="NCBI Taxonomy" id="1481888"/>
    <lineage>
        <taxon>Eukaryota</taxon>
        <taxon>Sar</taxon>
        <taxon>Alveolata</taxon>
        <taxon>Ciliophora</taxon>
        <taxon>Postciliodesmatophora</taxon>
        <taxon>Heterotrichea</taxon>
        <taxon>Heterotrichida</taxon>
        <taxon>Blepharismidae</taxon>
        <taxon>Blepharisma</taxon>
    </lineage>
</organism>
<keyword evidence="1" id="KW-1133">Transmembrane helix</keyword>
<evidence type="ECO:0000313" key="4">
    <source>
        <dbReference type="Proteomes" id="UP001162131"/>
    </source>
</evidence>
<dbReference type="PANTHER" id="PTHR34825:SF1">
    <property type="entry name" value="AAA-ATPASE-LIKE DOMAIN-CONTAINING PROTEIN"/>
    <property type="match status" value="1"/>
</dbReference>
<evidence type="ECO:0000256" key="1">
    <source>
        <dbReference type="SAM" id="Phobius"/>
    </source>
</evidence>
<gene>
    <name evidence="3" type="ORF">BSTOLATCC_MIC14296</name>
</gene>
<keyword evidence="1" id="KW-0812">Transmembrane</keyword>
<evidence type="ECO:0000259" key="2">
    <source>
        <dbReference type="Pfam" id="PF09820"/>
    </source>
</evidence>
<dbReference type="PANTHER" id="PTHR34825">
    <property type="entry name" value="CONSERVED PROTEIN, WITH A WEAK D-GALACTARATE DEHYDRATASE/ALTRONATE HYDROLASE DOMAIN"/>
    <property type="match status" value="1"/>
</dbReference>
<feature type="transmembrane region" description="Helical" evidence="1">
    <location>
        <begin position="546"/>
        <end position="572"/>
    </location>
</feature>
<dbReference type="Proteomes" id="UP001162131">
    <property type="component" value="Unassembled WGS sequence"/>
</dbReference>
<evidence type="ECO:0000313" key="3">
    <source>
        <dbReference type="EMBL" id="CAG9315542.1"/>
    </source>
</evidence>
<dbReference type="AlphaFoldDB" id="A0AAU9IM53"/>
<dbReference type="InterPro" id="IPR018631">
    <property type="entry name" value="AAA-ATPase-like_dom"/>
</dbReference>
<dbReference type="Pfam" id="PF09820">
    <property type="entry name" value="AAA-ATPase_like"/>
    <property type="match status" value="2"/>
</dbReference>
<protein>
    <recommendedName>
        <fullName evidence="2">AAA-ATPase-like domain-containing protein</fullName>
    </recommendedName>
</protein>
<name>A0AAU9IM53_9CILI</name>
<accession>A0AAU9IM53</accession>
<feature type="domain" description="AAA-ATPase-like" evidence="2">
    <location>
        <begin position="292"/>
        <end position="339"/>
    </location>
</feature>
<sequence>MITAEKDLYMKFLQLDDWMQTSANQGYASFQAIKNAFQAIYNDKIHFIDREFTLGGHLESSGNLDFITKIQEIMQDSDQELKIPIVSCWKAILAKENLQLSDQQLKYSYTWQIIVILPKNHTLIDGRPLGNLSELIFLIDSSGNGCQIPENIKSLLKEKINFEEPHRGPSLWGGCFPNAKIYDKYSIKQCINPNESGIWCIFNAFMLISNGNDSFLGAFCRRVDMNQSSKLRAILEAHNIELNYPIDFMASRPHIKAIYKSPKTQQPALKVRENSTISCGNIDFANSVMEDAFVDKTQLIKKILDDASPSILIARPRRWGKTSNMKMLKAFFHPDYDENGNLANLHLFTGGRDNIDLTNLDPKRCLKIMTLDNGKYIKDFGSKPTIFLSFSHISNYRENGNPNIELYLEGMRDAIKDAYNEHKFEYRRCLEKTIKFWCLLHPDRNIIDYRNQDSDFLEEVIDKYKIEVAGELKRFRIYKEDSYLIDIKNAIIDLANILFYAHNKPVLVLVDEYDRPINDFIDTDEPYDITAYLGPLLHRHIYIPNLIYKVIFIGTLKIPTAGVLIDMNILILNKGIKMI</sequence>
<comment type="caution">
    <text evidence="3">The sequence shown here is derived from an EMBL/GenBank/DDBJ whole genome shotgun (WGS) entry which is preliminary data.</text>
</comment>
<proteinExistence type="predicted"/>
<dbReference type="EMBL" id="CAJZBQ010000014">
    <property type="protein sequence ID" value="CAG9315542.1"/>
    <property type="molecule type" value="Genomic_DNA"/>
</dbReference>
<keyword evidence="1" id="KW-0472">Membrane</keyword>
<keyword evidence="4" id="KW-1185">Reference proteome</keyword>
<reference evidence="3" key="1">
    <citation type="submission" date="2021-09" db="EMBL/GenBank/DDBJ databases">
        <authorList>
            <consortium name="AG Swart"/>
            <person name="Singh M."/>
            <person name="Singh A."/>
            <person name="Seah K."/>
            <person name="Emmerich C."/>
        </authorList>
    </citation>
    <scope>NUCLEOTIDE SEQUENCE</scope>
    <source>
        <strain evidence="3">ATCC30299</strain>
    </source>
</reference>